<feature type="transmembrane region" description="Helical" evidence="2">
    <location>
        <begin position="33"/>
        <end position="54"/>
    </location>
</feature>
<dbReference type="PANTHER" id="PTHR36435">
    <property type="entry name" value="SLR1288 PROTEIN"/>
    <property type="match status" value="1"/>
</dbReference>
<keyword evidence="2" id="KW-1133">Transmembrane helix</keyword>
<evidence type="ECO:0000256" key="1">
    <source>
        <dbReference type="ARBA" id="ARBA00009067"/>
    </source>
</evidence>
<keyword evidence="5" id="KW-1185">Reference proteome</keyword>
<feature type="domain" description="CAAX prenyl protease 2/Lysostaphin resistance protein A-like" evidence="3">
    <location>
        <begin position="117"/>
        <end position="204"/>
    </location>
</feature>
<dbReference type="InterPro" id="IPR052710">
    <property type="entry name" value="CAAX_protease"/>
</dbReference>
<evidence type="ECO:0000313" key="5">
    <source>
        <dbReference type="Proteomes" id="UP000664357"/>
    </source>
</evidence>
<reference evidence="4 5" key="1">
    <citation type="submission" date="2024-02" db="EMBL/GenBank/DDBJ databases">
        <title>The Genome Sequence of Enterococcus sp. DIV0159.</title>
        <authorList>
            <person name="Earl A."/>
            <person name="Manson A."/>
            <person name="Gilmore M."/>
            <person name="Sanders J."/>
            <person name="Shea T."/>
            <person name="Howe W."/>
            <person name="Livny J."/>
            <person name="Cuomo C."/>
            <person name="Neafsey D."/>
            <person name="Birren B."/>
        </authorList>
    </citation>
    <scope>NUCLEOTIDE SEQUENCE [LARGE SCALE GENOMIC DNA]</scope>
    <source>
        <strain evidence="4 5">665A</strain>
    </source>
</reference>
<keyword evidence="2" id="KW-0812">Transmembrane</keyword>
<keyword evidence="2" id="KW-0472">Membrane</keyword>
<feature type="transmembrane region" description="Helical" evidence="2">
    <location>
        <begin position="7"/>
        <end position="27"/>
    </location>
</feature>
<gene>
    <name evidence="4" type="ORF">JZO67_000830</name>
</gene>
<organism evidence="4 5">
    <name type="scientific">Candidatus Enterococcus ferrettii</name>
    <dbReference type="NCBI Taxonomy" id="2815324"/>
    <lineage>
        <taxon>Bacteria</taxon>
        <taxon>Bacillati</taxon>
        <taxon>Bacillota</taxon>
        <taxon>Bacilli</taxon>
        <taxon>Lactobacillales</taxon>
        <taxon>Enterococcaceae</taxon>
        <taxon>Enterococcus</taxon>
    </lineage>
</organism>
<dbReference type="Proteomes" id="UP000664357">
    <property type="component" value="Unassembled WGS sequence"/>
</dbReference>
<name>A0ABV0EJV0_9ENTE</name>
<feature type="transmembrane region" description="Helical" evidence="2">
    <location>
        <begin position="75"/>
        <end position="97"/>
    </location>
</feature>
<dbReference type="RefSeq" id="WP_207700655.1">
    <property type="nucleotide sequence ID" value="NZ_JAFREL020000001.1"/>
</dbReference>
<feature type="transmembrane region" description="Helical" evidence="2">
    <location>
        <begin position="117"/>
        <end position="135"/>
    </location>
</feature>
<comment type="caution">
    <text evidence="4">The sequence shown here is derived from an EMBL/GenBank/DDBJ whole genome shotgun (WGS) entry which is preliminary data.</text>
</comment>
<evidence type="ECO:0000259" key="3">
    <source>
        <dbReference type="Pfam" id="PF02517"/>
    </source>
</evidence>
<feature type="transmembrane region" description="Helical" evidence="2">
    <location>
        <begin position="171"/>
        <end position="188"/>
    </location>
</feature>
<sequence length="207" mass="23571">MKKSRYLFVIIQFLFALIPQIWIYLFITKMGFSFTYGLSAFFAAVILINLYLAIYFFEQITAIKLTIRGIHLKQLLYYTFLAVGLKILFGLLAYWAGYTTPDNEEAIQGLLGEIPKVIFTLFAVISGPILEELAARGFIMGYIFKQHKPLGFLVSVVLFTALHRPTSLGQILIYLGPSIAFCWIYYASDRLEYSIAAHVINNLLVLL</sequence>
<protein>
    <recommendedName>
        <fullName evidence="3">CAAX prenyl protease 2/Lysostaphin resistance protein A-like domain-containing protein</fullName>
    </recommendedName>
</protein>
<dbReference type="PANTHER" id="PTHR36435:SF1">
    <property type="entry name" value="CAAX AMINO TERMINAL PROTEASE FAMILY PROTEIN"/>
    <property type="match status" value="1"/>
</dbReference>
<dbReference type="EMBL" id="JAFREL020000001">
    <property type="protein sequence ID" value="MEO1768891.1"/>
    <property type="molecule type" value="Genomic_DNA"/>
</dbReference>
<evidence type="ECO:0000256" key="2">
    <source>
        <dbReference type="SAM" id="Phobius"/>
    </source>
</evidence>
<accession>A0ABV0EJV0</accession>
<proteinExistence type="inferred from homology"/>
<dbReference type="InterPro" id="IPR003675">
    <property type="entry name" value="Rce1/LyrA-like_dom"/>
</dbReference>
<comment type="similarity">
    <text evidence="1">Belongs to the UPF0177 family.</text>
</comment>
<dbReference type="Pfam" id="PF02517">
    <property type="entry name" value="Rce1-like"/>
    <property type="match status" value="1"/>
</dbReference>
<evidence type="ECO:0000313" key="4">
    <source>
        <dbReference type="EMBL" id="MEO1768891.1"/>
    </source>
</evidence>